<dbReference type="EMBL" id="JAULRT010000035">
    <property type="protein sequence ID" value="MDO3381615.1"/>
    <property type="molecule type" value="Genomic_DNA"/>
</dbReference>
<dbReference type="PANTHER" id="PTHR43968:SF6">
    <property type="entry name" value="GLUTATHIONE S-TRANSFERASE OMEGA"/>
    <property type="match status" value="1"/>
</dbReference>
<dbReference type="InterPro" id="IPR050983">
    <property type="entry name" value="GST_Omega/HSP26"/>
</dbReference>
<dbReference type="InterPro" id="IPR036249">
    <property type="entry name" value="Thioredoxin-like_sf"/>
</dbReference>
<dbReference type="PANTHER" id="PTHR43968">
    <property type="match status" value="1"/>
</dbReference>
<sequence>MNFSQGINERYSSTKSLTLIGHRICPYVQRVVITLEELGLDYDKVDINLSEKPPWLKHYSPGEKVPVLTESGSGVLFDSEVICEYLYNKYDEQRYSVKSLEKANHQAWCKYSSEILNRFAQLIYSAKDNEAIDRQLFDIRASIQQLTISNFKTPYFSGDQFSIVDAHFAPLFRYICFFGETLSYDFIGPRSHLLVWIKKVLERNSVASSVPVSYNRELTDLIMPLNPLLYKRIRSPHER</sequence>
<dbReference type="Pfam" id="PF13417">
    <property type="entry name" value="GST_N_3"/>
    <property type="match status" value="1"/>
</dbReference>
<dbReference type="InterPro" id="IPR036282">
    <property type="entry name" value="Glutathione-S-Trfase_C_sf"/>
</dbReference>
<dbReference type="InterPro" id="IPR010987">
    <property type="entry name" value="Glutathione-S-Trfase_C-like"/>
</dbReference>
<dbReference type="Gene3D" id="1.20.1050.10">
    <property type="match status" value="1"/>
</dbReference>
<dbReference type="SFLD" id="SFLDS00019">
    <property type="entry name" value="Glutathione_Transferase_(cytos"/>
    <property type="match status" value="1"/>
</dbReference>
<accession>A0ABT8TCH6</accession>
<feature type="domain" description="GST C-terminal" evidence="2">
    <location>
        <begin position="98"/>
        <end position="221"/>
    </location>
</feature>
<dbReference type="CDD" id="cd00299">
    <property type="entry name" value="GST_C_family"/>
    <property type="match status" value="1"/>
</dbReference>
<dbReference type="Gene3D" id="3.40.30.10">
    <property type="entry name" value="Glutaredoxin"/>
    <property type="match status" value="1"/>
</dbReference>
<dbReference type="PROSITE" id="PS50405">
    <property type="entry name" value="GST_CTER"/>
    <property type="match status" value="1"/>
</dbReference>
<evidence type="ECO:0000259" key="1">
    <source>
        <dbReference type="PROSITE" id="PS50404"/>
    </source>
</evidence>
<name>A0ABT8TCH6_9GAMM</name>
<dbReference type="SUPFAM" id="SSF47616">
    <property type="entry name" value="GST C-terminal domain-like"/>
    <property type="match status" value="1"/>
</dbReference>
<protein>
    <submittedName>
        <fullName evidence="3">Glutathione S-transferase family protein</fullName>
    </submittedName>
</protein>
<evidence type="ECO:0000313" key="3">
    <source>
        <dbReference type="EMBL" id="MDO3381615.1"/>
    </source>
</evidence>
<comment type="caution">
    <text evidence="3">The sequence shown here is derived from an EMBL/GenBank/DDBJ whole genome shotgun (WGS) entry which is preliminary data.</text>
</comment>
<dbReference type="SUPFAM" id="SSF52833">
    <property type="entry name" value="Thioredoxin-like"/>
    <property type="match status" value="1"/>
</dbReference>
<feature type="domain" description="GST N-terminal" evidence="1">
    <location>
        <begin position="15"/>
        <end position="94"/>
    </location>
</feature>
<dbReference type="PROSITE" id="PS50404">
    <property type="entry name" value="GST_NTER"/>
    <property type="match status" value="1"/>
</dbReference>
<evidence type="ECO:0000313" key="4">
    <source>
        <dbReference type="Proteomes" id="UP001168380"/>
    </source>
</evidence>
<dbReference type="InterPro" id="IPR040079">
    <property type="entry name" value="Glutathione_S-Trfase"/>
</dbReference>
<organism evidence="3 4">
    <name type="scientific">Gilvimarinus algae</name>
    <dbReference type="NCBI Taxonomy" id="3058037"/>
    <lineage>
        <taxon>Bacteria</taxon>
        <taxon>Pseudomonadati</taxon>
        <taxon>Pseudomonadota</taxon>
        <taxon>Gammaproteobacteria</taxon>
        <taxon>Cellvibrionales</taxon>
        <taxon>Cellvibrionaceae</taxon>
        <taxon>Gilvimarinus</taxon>
    </lineage>
</organism>
<dbReference type="CDD" id="cd00570">
    <property type="entry name" value="GST_N_family"/>
    <property type="match status" value="1"/>
</dbReference>
<proteinExistence type="predicted"/>
<dbReference type="InterPro" id="IPR004045">
    <property type="entry name" value="Glutathione_S-Trfase_N"/>
</dbReference>
<reference evidence="3" key="1">
    <citation type="submission" date="2023-07" db="EMBL/GenBank/DDBJ databases">
        <title>Gilvimarinus algae sp. nov., isolated from the surface of Kelp.</title>
        <authorList>
            <person name="Sun Y.Y."/>
            <person name="Gong Y."/>
            <person name="Du Z.J."/>
        </authorList>
    </citation>
    <scope>NUCLEOTIDE SEQUENCE</scope>
    <source>
        <strain evidence="3">SDUM040014</strain>
    </source>
</reference>
<dbReference type="Proteomes" id="UP001168380">
    <property type="component" value="Unassembled WGS sequence"/>
</dbReference>
<dbReference type="RefSeq" id="WP_302711749.1">
    <property type="nucleotide sequence ID" value="NZ_JAULRT010000035.1"/>
</dbReference>
<evidence type="ECO:0000259" key="2">
    <source>
        <dbReference type="PROSITE" id="PS50405"/>
    </source>
</evidence>
<gene>
    <name evidence="3" type="ORF">QWI16_05470</name>
</gene>
<dbReference type="SFLD" id="SFLDG00358">
    <property type="entry name" value="Main_(cytGST)"/>
    <property type="match status" value="1"/>
</dbReference>
<keyword evidence="4" id="KW-1185">Reference proteome</keyword>